<organism evidence="6 7">
    <name type="scientific">Paractinoplanes lichenicola</name>
    <dbReference type="NCBI Taxonomy" id="2802976"/>
    <lineage>
        <taxon>Bacteria</taxon>
        <taxon>Bacillati</taxon>
        <taxon>Actinomycetota</taxon>
        <taxon>Actinomycetes</taxon>
        <taxon>Micromonosporales</taxon>
        <taxon>Micromonosporaceae</taxon>
        <taxon>Paractinoplanes</taxon>
    </lineage>
</organism>
<evidence type="ECO:0000259" key="5">
    <source>
        <dbReference type="PROSITE" id="PS50977"/>
    </source>
</evidence>
<dbReference type="EMBL" id="JAENHO010000001">
    <property type="protein sequence ID" value="MBL7253022.1"/>
    <property type="molecule type" value="Genomic_DNA"/>
</dbReference>
<dbReference type="InterPro" id="IPR001647">
    <property type="entry name" value="HTH_TetR"/>
</dbReference>
<dbReference type="InterPro" id="IPR025996">
    <property type="entry name" value="MT1864/Rv1816-like_C"/>
</dbReference>
<sequence length="183" mass="19240">MPRAGLNTEVLVGVALDLVDEKGLEALSLAALADRAGVAGPSLYKHMGSLASLRGLMALAVVRQLTAMCTTAVMGRSREDAVEALMRHYRAFAVEHPGRYALVPLNALQDPAVAAAGAELLAVFGAVLRAYGLEGSEATHAIRRMRATVHGFVVLETGGGFGLPEDVEASFDQVVTMVLRSLE</sequence>
<feature type="domain" description="HTH tetR-type" evidence="5">
    <location>
        <begin position="5"/>
        <end position="65"/>
    </location>
</feature>
<proteinExistence type="predicted"/>
<reference evidence="6 7" key="1">
    <citation type="submission" date="2021-01" db="EMBL/GenBank/DDBJ databases">
        <title>Actinoplanes sp. nov. LDG1-01 isolated from lichen.</title>
        <authorList>
            <person name="Saeng-In P."/>
            <person name="Phongsopitanun W."/>
            <person name="Kanchanasin P."/>
            <person name="Yuki M."/>
            <person name="Kudo T."/>
            <person name="Ohkuma M."/>
            <person name="Tanasupawat S."/>
        </authorList>
    </citation>
    <scope>NUCLEOTIDE SEQUENCE [LARGE SCALE GENOMIC DNA]</scope>
    <source>
        <strain evidence="6 7">LDG1-01</strain>
    </source>
</reference>
<keyword evidence="2 4" id="KW-0238">DNA-binding</keyword>
<dbReference type="SUPFAM" id="SSF48498">
    <property type="entry name" value="Tetracyclin repressor-like, C-terminal domain"/>
    <property type="match status" value="1"/>
</dbReference>
<feature type="DNA-binding region" description="H-T-H motif" evidence="4">
    <location>
        <begin position="28"/>
        <end position="47"/>
    </location>
</feature>
<dbReference type="Gene3D" id="1.10.357.10">
    <property type="entry name" value="Tetracycline Repressor, domain 2"/>
    <property type="match status" value="1"/>
</dbReference>
<dbReference type="Pfam" id="PF00440">
    <property type="entry name" value="TetR_N"/>
    <property type="match status" value="1"/>
</dbReference>
<name>A0ABS1VEC1_9ACTN</name>
<dbReference type="InterPro" id="IPR009057">
    <property type="entry name" value="Homeodomain-like_sf"/>
</dbReference>
<dbReference type="PANTHER" id="PTHR30055:SF239">
    <property type="entry name" value="TRANSCRIPTIONAL REGULATORY PROTEIN"/>
    <property type="match status" value="1"/>
</dbReference>
<evidence type="ECO:0000256" key="3">
    <source>
        <dbReference type="ARBA" id="ARBA00023163"/>
    </source>
</evidence>
<accession>A0ABS1VEC1</accession>
<evidence type="ECO:0000256" key="4">
    <source>
        <dbReference type="PROSITE-ProRule" id="PRU00335"/>
    </source>
</evidence>
<dbReference type="SUPFAM" id="SSF46689">
    <property type="entry name" value="Homeodomain-like"/>
    <property type="match status" value="1"/>
</dbReference>
<comment type="caution">
    <text evidence="6">The sequence shown here is derived from an EMBL/GenBank/DDBJ whole genome shotgun (WGS) entry which is preliminary data.</text>
</comment>
<dbReference type="Pfam" id="PF13305">
    <property type="entry name" value="TetR_C_33"/>
    <property type="match status" value="1"/>
</dbReference>
<keyword evidence="1" id="KW-0805">Transcription regulation</keyword>
<evidence type="ECO:0000313" key="6">
    <source>
        <dbReference type="EMBL" id="MBL7253022.1"/>
    </source>
</evidence>
<dbReference type="RefSeq" id="WP_202989364.1">
    <property type="nucleotide sequence ID" value="NZ_JAENHO010000001.1"/>
</dbReference>
<keyword evidence="3" id="KW-0804">Transcription</keyword>
<evidence type="ECO:0000256" key="2">
    <source>
        <dbReference type="ARBA" id="ARBA00023125"/>
    </source>
</evidence>
<dbReference type="PROSITE" id="PS50977">
    <property type="entry name" value="HTH_TETR_2"/>
    <property type="match status" value="1"/>
</dbReference>
<evidence type="ECO:0000313" key="7">
    <source>
        <dbReference type="Proteomes" id="UP000598996"/>
    </source>
</evidence>
<gene>
    <name evidence="6" type="ORF">JKJ07_01725</name>
</gene>
<keyword evidence="7" id="KW-1185">Reference proteome</keyword>
<protein>
    <submittedName>
        <fullName evidence="6">WHG domain-containing protein</fullName>
    </submittedName>
</protein>
<dbReference type="InterPro" id="IPR050109">
    <property type="entry name" value="HTH-type_TetR-like_transc_reg"/>
</dbReference>
<dbReference type="Proteomes" id="UP000598996">
    <property type="component" value="Unassembled WGS sequence"/>
</dbReference>
<dbReference type="InterPro" id="IPR036271">
    <property type="entry name" value="Tet_transcr_reg_TetR-rel_C_sf"/>
</dbReference>
<dbReference type="PANTHER" id="PTHR30055">
    <property type="entry name" value="HTH-TYPE TRANSCRIPTIONAL REGULATOR RUTR"/>
    <property type="match status" value="1"/>
</dbReference>
<evidence type="ECO:0000256" key="1">
    <source>
        <dbReference type="ARBA" id="ARBA00023015"/>
    </source>
</evidence>
<dbReference type="Gene3D" id="1.10.10.60">
    <property type="entry name" value="Homeodomain-like"/>
    <property type="match status" value="1"/>
</dbReference>